<sequence>MISIGLLFFLFGLNKLLFNAKNTIYKLLSYIKIHAIFINLRTLLFLILVFNSVMLLVFIIFFTFQNEINIKFFSDQGLVIEDDKKISIYFKSKEVKTLDSSKYEDISTMYSDDYVNVIFKNKDDNSSLILRCDESGCKEEKK</sequence>
<protein>
    <submittedName>
        <fullName evidence="2">Uncharacterized protein</fullName>
    </submittedName>
</protein>
<gene>
    <name evidence="2" type="ORF">CJB59_07805</name>
</gene>
<reference evidence="2" key="1">
    <citation type="submission" date="2018-05" db="EMBL/GenBank/DDBJ databases">
        <authorList>
            <consortium name="PulseNet: The National Subtyping Network for Foodborne Disease Surveillance"/>
            <person name="Tarr C.L."/>
            <person name="Trees E."/>
            <person name="Katz L.S."/>
            <person name="Carleton-Romer H.A."/>
            <person name="Stroika S."/>
            <person name="Kucerova Z."/>
            <person name="Roache K.F."/>
            <person name="Sabol A.L."/>
            <person name="Besser J."/>
            <person name="Gerner-Smidt P."/>
        </authorList>
    </citation>
    <scope>NUCLEOTIDE SEQUENCE</scope>
    <source>
        <strain evidence="2">PNUSAC002467</strain>
    </source>
</reference>
<proteinExistence type="predicted"/>
<organism evidence="2">
    <name type="scientific">Campylobacter jejuni</name>
    <dbReference type="NCBI Taxonomy" id="197"/>
    <lineage>
        <taxon>Bacteria</taxon>
        <taxon>Pseudomonadati</taxon>
        <taxon>Campylobacterota</taxon>
        <taxon>Epsilonproteobacteria</taxon>
        <taxon>Campylobacterales</taxon>
        <taxon>Campylobacteraceae</taxon>
        <taxon>Campylobacter</taxon>
    </lineage>
</organism>
<name>A0A5T0S396_CAMJU</name>
<evidence type="ECO:0000313" key="2">
    <source>
        <dbReference type="EMBL" id="EAK2617201.1"/>
    </source>
</evidence>
<accession>A0A5T0S396</accession>
<feature type="transmembrane region" description="Helical" evidence="1">
    <location>
        <begin position="43"/>
        <end position="64"/>
    </location>
</feature>
<dbReference type="AlphaFoldDB" id="A0A5T0S396"/>
<keyword evidence="1" id="KW-0472">Membrane</keyword>
<comment type="caution">
    <text evidence="2">The sequence shown here is derived from an EMBL/GenBank/DDBJ whole genome shotgun (WGS) entry which is preliminary data.</text>
</comment>
<keyword evidence="1" id="KW-1133">Transmembrane helix</keyword>
<keyword evidence="1" id="KW-0812">Transmembrane</keyword>
<dbReference type="EMBL" id="AACESY010000022">
    <property type="protein sequence ID" value="EAK2617201.1"/>
    <property type="molecule type" value="Genomic_DNA"/>
</dbReference>
<evidence type="ECO:0000256" key="1">
    <source>
        <dbReference type="SAM" id="Phobius"/>
    </source>
</evidence>